<dbReference type="PANTHER" id="PTHR32195">
    <property type="entry name" value="OS07G0662800 PROTEIN"/>
    <property type="match status" value="1"/>
</dbReference>
<keyword evidence="2" id="KW-1185">Reference proteome</keyword>
<dbReference type="KEGG" id="aaf:AURANDRAFT_58694"/>
<dbReference type="GO" id="GO:0005886">
    <property type="term" value="C:plasma membrane"/>
    <property type="evidence" value="ECO:0007669"/>
    <property type="project" value="UniProtKB-SubCell"/>
</dbReference>
<reference evidence="1 2" key="1">
    <citation type="submission" date="2024-03" db="EMBL/GenBank/DDBJ databases">
        <title>Aureococcus anophagefferens CCMP1851 and Kratosvirus quantuckense: Draft genome of a second virus-susceptible host strain in the model system.</title>
        <authorList>
            <person name="Chase E."/>
            <person name="Truchon A.R."/>
            <person name="Schepens W."/>
            <person name="Wilhelm S.W."/>
        </authorList>
    </citation>
    <scope>NUCLEOTIDE SEQUENCE [LARGE SCALE GENOMIC DNA]</scope>
    <source>
        <strain evidence="1 2">CCMP1851</strain>
    </source>
</reference>
<sequence>MSVGSAAALVAGTTVGAGVLALPAATRGAGFVASSGVLVASWAFMAVAALLVAETSVGVVCATGRVDLGFLATVRSLCGPRVGSVAGAAYAFIHYALLVAYAAQGGALLAGAVGADPALGAVAFSGVLGGTVAFGSGDVVDAVNNAFVVVVVASFSALLCLGSGEFDAGRLLATSGDAGAAFGAVPISILALVYHNVVPLVATRLKGDRPKIAAAILAGSAVPLVMFLLWNGLILGSVDGDAVAAAGGDPVAALVAAEGGAAAPALGPTVALFSLSAVVTSFVGFYFGLRTYLRDLFLGDGGGGPLADAAESEVLLAALVLAPPTLVACVDPKIFLPALDAAGTFGITTLFGIIPAVAAYRQREGAADGEVYVPGGAATLGAMVAISAAVLGEGVLDGVGVL</sequence>
<accession>A0ABR1FQP3</accession>
<protein>
    <submittedName>
        <fullName evidence="1">Tryptophan/tyrosine permease</fullName>
    </submittedName>
</protein>
<proteinExistence type="predicted"/>
<dbReference type="PANTHER" id="PTHR32195:SF26">
    <property type="entry name" value="TRYPTOPHAN OR TYROSINE TRANSPORTER PROTEIN"/>
    <property type="match status" value="1"/>
</dbReference>
<evidence type="ECO:0000313" key="2">
    <source>
        <dbReference type="Proteomes" id="UP001363151"/>
    </source>
</evidence>
<organism evidence="1 2">
    <name type="scientific">Aureococcus anophagefferens</name>
    <name type="common">Harmful bloom alga</name>
    <dbReference type="NCBI Taxonomy" id="44056"/>
    <lineage>
        <taxon>Eukaryota</taxon>
        <taxon>Sar</taxon>
        <taxon>Stramenopiles</taxon>
        <taxon>Ochrophyta</taxon>
        <taxon>Pelagophyceae</taxon>
        <taxon>Pelagomonadales</taxon>
        <taxon>Pelagomonadaceae</taxon>
        <taxon>Aureococcus</taxon>
    </lineage>
</organism>
<name>A0ABR1FQP3_AURAN</name>
<dbReference type="GO" id="GO:0003333">
    <property type="term" value="P:amino acid transmembrane transport"/>
    <property type="evidence" value="ECO:0007669"/>
    <property type="project" value="InterPro"/>
</dbReference>
<dbReference type="EMBL" id="JBBJCI010000289">
    <property type="protein sequence ID" value="KAK7235854.1"/>
    <property type="molecule type" value="Genomic_DNA"/>
</dbReference>
<gene>
    <name evidence="1" type="ORF">SO694_00064167</name>
</gene>
<evidence type="ECO:0000313" key="1">
    <source>
        <dbReference type="EMBL" id="KAK7235854.1"/>
    </source>
</evidence>
<dbReference type="Gene3D" id="1.20.1740.10">
    <property type="entry name" value="Amino acid/polyamine transporter I"/>
    <property type="match status" value="1"/>
</dbReference>
<dbReference type="InterPro" id="IPR018227">
    <property type="entry name" value="Amino_acid_transport_2"/>
</dbReference>
<comment type="caution">
    <text evidence="1">The sequence shown here is derived from an EMBL/GenBank/DDBJ whole genome shotgun (WGS) entry which is preliminary data.</text>
</comment>
<dbReference type="Pfam" id="PF03222">
    <property type="entry name" value="Trp_Tyr_perm"/>
    <property type="match status" value="1"/>
</dbReference>
<dbReference type="Proteomes" id="UP001363151">
    <property type="component" value="Unassembled WGS sequence"/>
</dbReference>